<keyword evidence="3" id="KW-1185">Reference proteome</keyword>
<dbReference type="AlphaFoldDB" id="A0A7R8UQR7"/>
<gene>
    <name evidence="2" type="ORF">HERILL_LOCUS8140</name>
</gene>
<name>A0A7R8UQR7_HERIL</name>
<keyword evidence="1" id="KW-0732">Signal</keyword>
<accession>A0A7R8UQR7</accession>
<sequence>MLSVILIVSLVASTQAVPHPKSDEPKILNNLPIENAQDKTTSVISLPHNDDISIKDNQFASSQILENPAYDPSLYQSFIPQDAVQQYVNQFGSPYGSYPSVYQNPGFAVQTGYEGYLVPTIPQPEESTSLTSIGFSLLQGFLSRSIIGWLTRAASYLVSALGVVVFGGALTTAICTFTPVCSITFAALPFLRLKETAKDITKTLGAEITADRVRRTAELVKEAIEKYSEMQKEFGAIEESSVQKIEKEIVEKHE</sequence>
<dbReference type="EMBL" id="LR899011">
    <property type="protein sequence ID" value="CAD7085289.1"/>
    <property type="molecule type" value="Genomic_DNA"/>
</dbReference>
<evidence type="ECO:0000313" key="3">
    <source>
        <dbReference type="Proteomes" id="UP000594454"/>
    </source>
</evidence>
<evidence type="ECO:0000256" key="1">
    <source>
        <dbReference type="SAM" id="SignalP"/>
    </source>
</evidence>
<protein>
    <submittedName>
        <fullName evidence="2">Uncharacterized protein</fullName>
    </submittedName>
</protein>
<dbReference type="Proteomes" id="UP000594454">
    <property type="component" value="Chromosome 3"/>
</dbReference>
<dbReference type="InParanoid" id="A0A7R8UQR7"/>
<dbReference type="OrthoDB" id="6618165at2759"/>
<proteinExistence type="predicted"/>
<evidence type="ECO:0000313" key="2">
    <source>
        <dbReference type="EMBL" id="CAD7085289.1"/>
    </source>
</evidence>
<reference evidence="2 3" key="1">
    <citation type="submission" date="2020-11" db="EMBL/GenBank/DDBJ databases">
        <authorList>
            <person name="Wallbank WR R."/>
            <person name="Pardo Diaz C."/>
            <person name="Kozak K."/>
            <person name="Martin S."/>
            <person name="Jiggins C."/>
            <person name="Moest M."/>
            <person name="Warren A I."/>
            <person name="Generalovic N T."/>
            <person name="Byers J.R.P. K."/>
            <person name="Montejo-Kovacevich G."/>
            <person name="Yen C E."/>
        </authorList>
    </citation>
    <scope>NUCLEOTIDE SEQUENCE [LARGE SCALE GENOMIC DNA]</scope>
</reference>
<organism evidence="2 3">
    <name type="scientific">Hermetia illucens</name>
    <name type="common">Black soldier fly</name>
    <dbReference type="NCBI Taxonomy" id="343691"/>
    <lineage>
        <taxon>Eukaryota</taxon>
        <taxon>Metazoa</taxon>
        <taxon>Ecdysozoa</taxon>
        <taxon>Arthropoda</taxon>
        <taxon>Hexapoda</taxon>
        <taxon>Insecta</taxon>
        <taxon>Pterygota</taxon>
        <taxon>Neoptera</taxon>
        <taxon>Endopterygota</taxon>
        <taxon>Diptera</taxon>
        <taxon>Brachycera</taxon>
        <taxon>Stratiomyomorpha</taxon>
        <taxon>Stratiomyidae</taxon>
        <taxon>Hermetiinae</taxon>
        <taxon>Hermetia</taxon>
    </lineage>
</organism>
<feature type="signal peptide" evidence="1">
    <location>
        <begin position="1"/>
        <end position="16"/>
    </location>
</feature>
<feature type="chain" id="PRO_5031468703" evidence="1">
    <location>
        <begin position="17"/>
        <end position="254"/>
    </location>
</feature>